<evidence type="ECO:0000256" key="4">
    <source>
        <dbReference type="ARBA" id="ARBA00023136"/>
    </source>
</evidence>
<keyword evidence="4 6" id="KW-0472">Membrane</keyword>
<dbReference type="EMBL" id="JAVDYF010000001">
    <property type="protein sequence ID" value="MDR7355992.1"/>
    <property type="molecule type" value="Genomic_DNA"/>
</dbReference>
<keyword evidence="2 6" id="KW-0812">Transmembrane</keyword>
<evidence type="ECO:0000256" key="3">
    <source>
        <dbReference type="ARBA" id="ARBA00022989"/>
    </source>
</evidence>
<evidence type="ECO:0000313" key="9">
    <source>
        <dbReference type="Proteomes" id="UP001183619"/>
    </source>
</evidence>
<reference evidence="8 9" key="1">
    <citation type="submission" date="2023-07" db="EMBL/GenBank/DDBJ databases">
        <title>Sequencing the genomes of 1000 actinobacteria strains.</title>
        <authorList>
            <person name="Klenk H.-P."/>
        </authorList>
    </citation>
    <scope>NUCLEOTIDE SEQUENCE [LARGE SCALE GENOMIC DNA]</scope>
    <source>
        <strain evidence="8 9">DSM 44508</strain>
    </source>
</reference>
<evidence type="ECO:0000256" key="1">
    <source>
        <dbReference type="ARBA" id="ARBA00022475"/>
    </source>
</evidence>
<accession>A0ABU2BBI7</accession>
<keyword evidence="9" id="KW-1185">Reference proteome</keyword>
<evidence type="ECO:0000259" key="7">
    <source>
        <dbReference type="Pfam" id="PF06305"/>
    </source>
</evidence>
<feature type="transmembrane region" description="Helical" evidence="6">
    <location>
        <begin position="62"/>
        <end position="85"/>
    </location>
</feature>
<comment type="caution">
    <text evidence="8">The sequence shown here is derived from an EMBL/GenBank/DDBJ whole genome shotgun (WGS) entry which is preliminary data.</text>
</comment>
<dbReference type="Proteomes" id="UP001183619">
    <property type="component" value="Unassembled WGS sequence"/>
</dbReference>
<feature type="compositionally biased region" description="Polar residues" evidence="5">
    <location>
        <begin position="7"/>
        <end position="17"/>
    </location>
</feature>
<evidence type="ECO:0000256" key="5">
    <source>
        <dbReference type="SAM" id="MobiDB-lite"/>
    </source>
</evidence>
<name>A0ABU2BBI7_9CORY</name>
<feature type="region of interest" description="Disordered" evidence="5">
    <location>
        <begin position="1"/>
        <end position="20"/>
    </location>
</feature>
<gene>
    <name evidence="8" type="ORF">J2S37_002530</name>
</gene>
<dbReference type="InterPro" id="IPR010445">
    <property type="entry name" value="LapA_dom"/>
</dbReference>
<keyword evidence="3 6" id="KW-1133">Transmembrane helix</keyword>
<evidence type="ECO:0000313" key="8">
    <source>
        <dbReference type="EMBL" id="MDR7355992.1"/>
    </source>
</evidence>
<proteinExistence type="predicted"/>
<feature type="domain" description="Lipopolysaccharide assembly protein A" evidence="7">
    <location>
        <begin position="86"/>
        <end position="137"/>
    </location>
</feature>
<evidence type="ECO:0000256" key="2">
    <source>
        <dbReference type="ARBA" id="ARBA00022692"/>
    </source>
</evidence>
<feature type="transmembrane region" description="Helical" evidence="6">
    <location>
        <begin position="105"/>
        <end position="128"/>
    </location>
</feature>
<evidence type="ECO:0000256" key="6">
    <source>
        <dbReference type="SAM" id="Phobius"/>
    </source>
</evidence>
<keyword evidence="1" id="KW-1003">Cell membrane</keyword>
<organism evidence="8 9">
    <name type="scientific">Corynebacterium felinum</name>
    <dbReference type="NCBI Taxonomy" id="131318"/>
    <lineage>
        <taxon>Bacteria</taxon>
        <taxon>Bacillati</taxon>
        <taxon>Actinomycetota</taxon>
        <taxon>Actinomycetes</taxon>
        <taxon>Mycobacteriales</taxon>
        <taxon>Corynebacteriaceae</taxon>
        <taxon>Corynebacterium</taxon>
    </lineage>
</organism>
<dbReference type="Pfam" id="PF06305">
    <property type="entry name" value="LapA_dom"/>
    <property type="match status" value="1"/>
</dbReference>
<protein>
    <submittedName>
        <fullName evidence="8">Integral membrane protein</fullName>
    </submittedName>
</protein>
<dbReference type="RefSeq" id="WP_277103547.1">
    <property type="nucleotide sequence ID" value="NZ_BAAAJS010000069.1"/>
</dbReference>
<sequence>MPERNHNNFQPDTTVSGDHTEPLLDDTFDTDFSAPAAENLPAVAEDHVAPAPAPKPAVKSSFAGGTWVALIIGALLLIVLLVFILQNQQPVDLTLFAWNFTFPAGVGFLLAAILGALIMAIVGGVRMLQLRRQIKKAH</sequence>